<dbReference type="GO" id="GO:0004016">
    <property type="term" value="F:adenylate cyclase activity"/>
    <property type="evidence" value="ECO:0007669"/>
    <property type="project" value="UniProtKB-ARBA"/>
</dbReference>
<gene>
    <name evidence="3" type="ORF">CWR43_33960</name>
</gene>
<accession>A0A2N0CZ88</accession>
<evidence type="ECO:0000313" key="4">
    <source>
        <dbReference type="Proteomes" id="UP000232164"/>
    </source>
</evidence>
<reference evidence="3 4" key="2">
    <citation type="submission" date="2017-12" db="EMBL/GenBank/DDBJ databases">
        <title>Genome sequence of Rhizobium sullae HCNT1 isolated from Sulla coronaria nodules and featuring peculiar denitrification phenotypes.</title>
        <authorList>
            <person name="De Diego-Diaz B."/>
            <person name="Treu L."/>
            <person name="Campanaro S."/>
            <person name="Da Silva Duarte V."/>
            <person name="Basaglia M."/>
            <person name="Favaro L."/>
            <person name="Casella S."/>
            <person name="Squartini A."/>
        </authorList>
    </citation>
    <scope>NUCLEOTIDE SEQUENCE [LARGE SCALE GENOMIC DNA]</scope>
    <source>
        <strain evidence="3 4">HCNT1</strain>
    </source>
</reference>
<dbReference type="PANTHER" id="PTHR43081">
    <property type="entry name" value="ADENYLATE CYCLASE, TERMINAL-DIFFERENTIATION SPECIFIC-RELATED"/>
    <property type="match status" value="1"/>
</dbReference>
<dbReference type="EMBL" id="PIQN01000032">
    <property type="protein sequence ID" value="PKA39175.1"/>
    <property type="molecule type" value="Genomic_DNA"/>
</dbReference>
<evidence type="ECO:0000259" key="2">
    <source>
        <dbReference type="PROSITE" id="PS50125"/>
    </source>
</evidence>
<dbReference type="Gene3D" id="3.30.70.1230">
    <property type="entry name" value="Nucleotide cyclase"/>
    <property type="match status" value="1"/>
</dbReference>
<name>A0A2N0CZ88_RHISU</name>
<dbReference type="GO" id="GO:0006171">
    <property type="term" value="P:cAMP biosynthetic process"/>
    <property type="evidence" value="ECO:0007669"/>
    <property type="project" value="TreeGrafter"/>
</dbReference>
<dbReference type="STRING" id="1041146.GCA_000427985_06042"/>
<dbReference type="PANTHER" id="PTHR43081:SF19">
    <property type="entry name" value="PH-SENSITIVE ADENYLATE CYCLASE RV1264"/>
    <property type="match status" value="1"/>
</dbReference>
<dbReference type="Pfam" id="PF00211">
    <property type="entry name" value="Guanylate_cyc"/>
    <property type="match status" value="1"/>
</dbReference>
<dbReference type="SMART" id="SM00028">
    <property type="entry name" value="TPR"/>
    <property type="match status" value="4"/>
</dbReference>
<dbReference type="PROSITE" id="PS50125">
    <property type="entry name" value="GUANYLATE_CYCLASE_2"/>
    <property type="match status" value="1"/>
</dbReference>
<evidence type="ECO:0000256" key="1">
    <source>
        <dbReference type="PROSITE-ProRule" id="PRU00339"/>
    </source>
</evidence>
<dbReference type="RefSeq" id="WP_100773158.1">
    <property type="nucleotide sequence ID" value="NZ_PIQN01000032.1"/>
</dbReference>
<dbReference type="PROSITE" id="PS50005">
    <property type="entry name" value="TPR"/>
    <property type="match status" value="2"/>
</dbReference>
<dbReference type="InterPro" id="IPR019734">
    <property type="entry name" value="TPR_rpt"/>
</dbReference>
<proteinExistence type="predicted"/>
<dbReference type="Proteomes" id="UP000232164">
    <property type="component" value="Unassembled WGS sequence"/>
</dbReference>
<dbReference type="Pfam" id="PF12895">
    <property type="entry name" value="ANAPC3"/>
    <property type="match status" value="1"/>
</dbReference>
<keyword evidence="1" id="KW-0802">TPR repeat</keyword>
<dbReference type="InterPro" id="IPR011990">
    <property type="entry name" value="TPR-like_helical_dom_sf"/>
</dbReference>
<comment type="caution">
    <text evidence="3">The sequence shown here is derived from an EMBL/GenBank/DDBJ whole genome shotgun (WGS) entry which is preliminary data.</text>
</comment>
<evidence type="ECO:0000313" key="3">
    <source>
        <dbReference type="EMBL" id="PKA39175.1"/>
    </source>
</evidence>
<dbReference type="InterPro" id="IPR029787">
    <property type="entry name" value="Nucleotide_cyclase"/>
</dbReference>
<dbReference type="SUPFAM" id="SSF48452">
    <property type="entry name" value="TPR-like"/>
    <property type="match status" value="1"/>
</dbReference>
<organism evidence="3 4">
    <name type="scientific">Rhizobium sullae</name>
    <name type="common">Rhizobium hedysari</name>
    <dbReference type="NCBI Taxonomy" id="50338"/>
    <lineage>
        <taxon>Bacteria</taxon>
        <taxon>Pseudomonadati</taxon>
        <taxon>Pseudomonadota</taxon>
        <taxon>Alphaproteobacteria</taxon>
        <taxon>Hyphomicrobiales</taxon>
        <taxon>Rhizobiaceae</taxon>
        <taxon>Rhizobium/Agrobacterium group</taxon>
        <taxon>Rhizobium</taxon>
    </lineage>
</organism>
<dbReference type="InterPro" id="IPR050697">
    <property type="entry name" value="Adenylyl/Guanylyl_Cyclase_3/4"/>
</dbReference>
<dbReference type="AlphaFoldDB" id="A0A2N0CZ88"/>
<reference evidence="3 4" key="1">
    <citation type="submission" date="2017-11" db="EMBL/GenBank/DDBJ databases">
        <authorList>
            <person name="Han C.G."/>
        </authorList>
    </citation>
    <scope>NUCLEOTIDE SEQUENCE [LARGE SCALE GENOMIC DNA]</scope>
    <source>
        <strain evidence="3 4">HCNT1</strain>
    </source>
</reference>
<dbReference type="Gene3D" id="3.40.50.10070">
    <property type="entry name" value="TolB, N-terminal domain"/>
    <property type="match status" value="1"/>
</dbReference>
<dbReference type="InterPro" id="IPR001054">
    <property type="entry name" value="A/G_cyclase"/>
</dbReference>
<feature type="repeat" description="TPR" evidence="1">
    <location>
        <begin position="457"/>
        <end position="490"/>
    </location>
</feature>
<dbReference type="CDD" id="cd07302">
    <property type="entry name" value="CHD"/>
    <property type="match status" value="1"/>
</dbReference>
<protein>
    <submittedName>
        <fullName evidence="3">Adenylate/guanylate cyclase domain-containing protein</fullName>
    </submittedName>
</protein>
<feature type="repeat" description="TPR" evidence="1">
    <location>
        <begin position="526"/>
        <end position="559"/>
    </location>
</feature>
<dbReference type="SUPFAM" id="SSF55073">
    <property type="entry name" value="Nucleotide cyclase"/>
    <property type="match status" value="1"/>
</dbReference>
<dbReference type="Gene3D" id="1.25.40.10">
    <property type="entry name" value="Tetratricopeptide repeat domain"/>
    <property type="match status" value="1"/>
</dbReference>
<dbReference type="GO" id="GO:0035556">
    <property type="term" value="P:intracellular signal transduction"/>
    <property type="evidence" value="ECO:0007669"/>
    <property type="project" value="InterPro"/>
</dbReference>
<sequence>MSENRKLAAILAADVVGYSRLAGADEERTLARLRALRSDLIDPTIAVHNGRVIKRTGDGALVEFRSVVDAVRCAMEVQNGMLERNAGVPQERRIEFRIGIHLGDVVEESDGDLMGDGVNIASRLEGVAAPGAICLSEDAYRQVKARLDLSVSDLGNTQLKNIAEPIRVYSLRVGTAEAKATANSESATSRLATVQPPKLSIAVLPFANMSGDVEQEYFADGISEDIITALSKLPQLFVIARNSSFTFKGKNVHVQEVGRNLGVRYVLEGSVRRSGNRVRITAQLIDAASGGHLWAERFDRDLTDIFAVQDDVTQQIVDAMAINLTEGDRQRMAPEHTGNVEAYDYFLRGRELWHRLTKETNIAARDLLQRAIELDPNFASAHAFLALTHGLDYLNGWSPSPPNSREQSEELARRAVALDDRDPRAHWALSIVELYSRRHDMAISEAQRAIILNPNFAEGHVSLGEALYYSGRADEALKYFDEAKVLNPYFPDVLLHFQALALFQLGRYEQAVGLLKERLTRNPVTDVSRALLASSYGHLGRFDEARSAWQEVLRVNPDYSLEYRRKVLPYKNPADFELVVDGLRKAGLA</sequence>
<feature type="domain" description="Guanylate cyclase" evidence="2">
    <location>
        <begin position="9"/>
        <end position="125"/>
    </location>
</feature>